<dbReference type="InterPro" id="IPR035999">
    <property type="entry name" value="Sec7_dom_sf"/>
</dbReference>
<evidence type="ECO:0000256" key="4">
    <source>
        <dbReference type="SAM" id="MobiDB-lite"/>
    </source>
</evidence>
<comment type="subcellular location">
    <subcellularLocation>
        <location evidence="2">Cytoplasm</location>
        <location evidence="2">Cytosol</location>
    </subcellularLocation>
    <subcellularLocation>
        <location evidence="1">Membrane</location>
        <topology evidence="1">Peripheral membrane protein</topology>
        <orientation evidence="1">Cytoplasmic side</orientation>
    </subcellularLocation>
</comment>
<organism evidence="6 7">
    <name type="scientific">Aristolochia fimbriata</name>
    <name type="common">White veined hardy Dutchman's pipe vine</name>
    <dbReference type="NCBI Taxonomy" id="158543"/>
    <lineage>
        <taxon>Eukaryota</taxon>
        <taxon>Viridiplantae</taxon>
        <taxon>Streptophyta</taxon>
        <taxon>Embryophyta</taxon>
        <taxon>Tracheophyta</taxon>
        <taxon>Spermatophyta</taxon>
        <taxon>Magnoliopsida</taxon>
        <taxon>Magnoliidae</taxon>
        <taxon>Piperales</taxon>
        <taxon>Aristolochiaceae</taxon>
        <taxon>Aristolochia</taxon>
    </lineage>
</organism>
<dbReference type="GO" id="GO:0005085">
    <property type="term" value="F:guanyl-nucleotide exchange factor activity"/>
    <property type="evidence" value="ECO:0007669"/>
    <property type="project" value="UniProtKB-KW"/>
</dbReference>
<dbReference type="GO" id="GO:0032012">
    <property type="term" value="P:regulation of ARF protein signal transduction"/>
    <property type="evidence" value="ECO:0007669"/>
    <property type="project" value="InterPro"/>
</dbReference>
<dbReference type="GO" id="GO:0016020">
    <property type="term" value="C:membrane"/>
    <property type="evidence" value="ECO:0007669"/>
    <property type="project" value="UniProtKB-SubCell"/>
</dbReference>
<keyword evidence="3" id="KW-0344">Guanine-nucleotide releasing factor</keyword>
<dbReference type="InterPro" id="IPR000904">
    <property type="entry name" value="Sec7_dom"/>
</dbReference>
<dbReference type="GO" id="GO:0012505">
    <property type="term" value="C:endomembrane system"/>
    <property type="evidence" value="ECO:0007669"/>
    <property type="project" value="UniProtKB-ARBA"/>
</dbReference>
<dbReference type="Pfam" id="PF23325">
    <property type="entry name" value="TPR_28"/>
    <property type="match status" value="1"/>
</dbReference>
<dbReference type="PANTHER" id="PTHR10663:SF322">
    <property type="entry name" value="ARF GUANINE-NUCLEOTIDE EXCHANGE FACTOR GNL2"/>
    <property type="match status" value="1"/>
</dbReference>
<evidence type="ECO:0000256" key="2">
    <source>
        <dbReference type="ARBA" id="ARBA00004514"/>
    </source>
</evidence>
<evidence type="ECO:0000313" key="7">
    <source>
        <dbReference type="Proteomes" id="UP000825729"/>
    </source>
</evidence>
<dbReference type="PANTHER" id="PTHR10663">
    <property type="entry name" value="GUANYL-NUCLEOTIDE EXCHANGE FACTOR"/>
    <property type="match status" value="1"/>
</dbReference>
<reference evidence="6 7" key="1">
    <citation type="submission" date="2021-07" db="EMBL/GenBank/DDBJ databases">
        <title>The Aristolochia fimbriata genome: insights into angiosperm evolution, floral development and chemical biosynthesis.</title>
        <authorList>
            <person name="Jiao Y."/>
        </authorList>
    </citation>
    <scope>NUCLEOTIDE SEQUENCE [LARGE SCALE GENOMIC DNA]</scope>
    <source>
        <strain evidence="6">IBCAS-2021</strain>
        <tissue evidence="6">Leaf</tissue>
    </source>
</reference>
<dbReference type="InterPro" id="IPR032691">
    <property type="entry name" value="Mon2/Sec7/BIG1-like_HUS"/>
</dbReference>
<dbReference type="Gene3D" id="1.10.1000.11">
    <property type="entry name" value="Arf Nucleotide-binding Site Opener,domain 2"/>
    <property type="match status" value="1"/>
</dbReference>
<dbReference type="FunFam" id="1.10.1000.11:FF:000002">
    <property type="entry name" value="Cytohesin 1"/>
    <property type="match status" value="1"/>
</dbReference>
<proteinExistence type="predicted"/>
<dbReference type="SUPFAM" id="SSF48425">
    <property type="entry name" value="Sec7 domain"/>
    <property type="match status" value="1"/>
</dbReference>
<dbReference type="InterPro" id="IPR016024">
    <property type="entry name" value="ARM-type_fold"/>
</dbReference>
<accession>A0AAV7DVX8</accession>
<gene>
    <name evidence="6" type="ORF">H6P81_020970</name>
</gene>
<evidence type="ECO:0000256" key="1">
    <source>
        <dbReference type="ARBA" id="ARBA00004287"/>
    </source>
</evidence>
<sequence length="1386" mass="156377">MTIVRNPKKKEDEPQDKNSSPRPPWETKSDPKQLRDQGLACMLNTEVGAVLAVIRRTQDLSSHIPSDDAYASSLIHSLKSLRALIFGPQQEWHRIDPTAYLSPFLEIIQSEEIPALATGVALSAILKILKLDIFDEKTSGARDGINSVVLGLTNCRLEKTNSVSEDAVMMRILQVLMAVMKNPASVLLTDHAVGTVVNTCFNIVQQSAARGDLLQRNARHTMHELIQVIFARLPQVEASQEDGLESDAEDGDIASGYGAVCMVNIFHFLCSLLNVVEVVYGEGMTLSSDENVQFFALILINTAIELGGQSIEKHPKLLRMIQNDLFHHLIHYGMCSSPLVLSMICSTVLNLYLFLRRHLRLQIEAFFTYVLCKVATNYNAPQLQDVAIEGMINFCRQPNFTVEAFVNYDCDPICRNIFEDTMKLLCRTAYPTSSPLSHMQVQAFEGLVAVIYTLADHMNTEKQMDMGVRRTELTEYTPFWVGKCDNFEDLDTWVEFMRRRKLQKRKIMIAANHFNRDEKKALDFLKISHILPNPPDAKTLAHFYRYTPGLDKNKIGDFLGDPDEFNVEVLKEHSNTFEFSGMILDTALRTYLETFRLPGEAQKIQRILEAFSERFYEQQEQELFVSKDAVFILCYSLIMLNTDQHNPQVKKKMTEEEFIKNNREINGGKDLPRDTLSELFQSISNNAITIFGQNGGTVEMNPNRWTALIKRSNRAEPFMLCNFEPRICREMFAAISGPTIASLSAIFEHGDEDEMLQECMEGLLAVARIARHGLGDILDELIACLSKFTTLLNPYATEQETLFVFGNDLKPRMATLSVFSIANQAGDVIRGGWRNILDCMLKLKKLKLLPQLVPTDPDSASSGACNNDTMQHSSSESGIIFPSLNSGFSSGHHLSTATARFSQFLAMDNTEDALSVGNDYEHTLRIIQQCRIGSIFTESGTYSCESLQDLGRALIFAAAGKGQKFSTPIEEEETTGFCWELIIVIACANLHRFPMFWPSFDEHLVVVSQLSLLSSCPFPEKAMKALFRICYKFLSSNQSDALSEELILKSMDLVYKMDKESIEACCEAITKIFKECPKNFQNPVLGKFLLYMLAITGRHDLTFQCLISLLSDEKKLDKTNYLFIVDGACAFAMMCSEKSFRILDSVAESVNVLLQWHRTGYSDPGSNASNMSSSSSTEDWSRANMIPYPYPLGLFFKAAQMLITVCKDSREDMVKNHAICALQKMFGLGEELVFACTSPISCFTSVLFPLVDELHAKIRENSHLPKSEATEFMTVSVEDTLLLALRLMAEVFVQFLRPLAEGPGFVNFWQTGILRKMDYYMKADLGYATRLQEVVPEMLKLMITAMMEKNILVRKEGDELWDITYLQIQWIAPSLEDDLFSDLKVS</sequence>
<feature type="domain" description="SEC7" evidence="5">
    <location>
        <begin position="496"/>
        <end position="686"/>
    </location>
</feature>
<dbReference type="PROSITE" id="PS50190">
    <property type="entry name" value="SEC7"/>
    <property type="match status" value="1"/>
</dbReference>
<evidence type="ECO:0000313" key="6">
    <source>
        <dbReference type="EMBL" id="KAG9440805.1"/>
    </source>
</evidence>
<dbReference type="Gene3D" id="1.10.220.20">
    <property type="match status" value="1"/>
</dbReference>
<dbReference type="Pfam" id="PF12783">
    <property type="entry name" value="Sec7-like_HUS"/>
    <property type="match status" value="1"/>
</dbReference>
<feature type="region of interest" description="Disordered" evidence="4">
    <location>
        <begin position="1"/>
        <end position="32"/>
    </location>
</feature>
<dbReference type="GO" id="GO:0005829">
    <property type="term" value="C:cytosol"/>
    <property type="evidence" value="ECO:0007669"/>
    <property type="project" value="UniProtKB-SubCell"/>
</dbReference>
<protein>
    <recommendedName>
        <fullName evidence="5">SEC7 domain-containing protein</fullName>
    </recommendedName>
</protein>
<name>A0AAV7DVX8_ARIFI</name>
<keyword evidence="7" id="KW-1185">Reference proteome</keyword>
<comment type="caution">
    <text evidence="6">The sequence shown here is derived from an EMBL/GenBank/DDBJ whole genome shotgun (WGS) entry which is preliminary data.</text>
</comment>
<dbReference type="GO" id="GO:0016192">
    <property type="term" value="P:vesicle-mediated transport"/>
    <property type="evidence" value="ECO:0007669"/>
    <property type="project" value="UniProtKB-ARBA"/>
</dbReference>
<dbReference type="InterPro" id="IPR023394">
    <property type="entry name" value="Sec7_C_sf"/>
</dbReference>
<evidence type="ECO:0000259" key="5">
    <source>
        <dbReference type="PROSITE" id="PS50190"/>
    </source>
</evidence>
<dbReference type="EMBL" id="JAINDJ010000008">
    <property type="protein sequence ID" value="KAG9440805.1"/>
    <property type="molecule type" value="Genomic_DNA"/>
</dbReference>
<dbReference type="SMART" id="SM00222">
    <property type="entry name" value="Sec7"/>
    <property type="match status" value="1"/>
</dbReference>
<evidence type="ECO:0000256" key="3">
    <source>
        <dbReference type="ARBA" id="ARBA00022658"/>
    </source>
</evidence>
<dbReference type="Pfam" id="PF01369">
    <property type="entry name" value="Sec7"/>
    <property type="match status" value="1"/>
</dbReference>
<dbReference type="SUPFAM" id="SSF48371">
    <property type="entry name" value="ARM repeat"/>
    <property type="match status" value="1"/>
</dbReference>
<dbReference type="CDD" id="cd00171">
    <property type="entry name" value="Sec7"/>
    <property type="match status" value="1"/>
</dbReference>
<dbReference type="InterPro" id="IPR056604">
    <property type="entry name" value="GBF1-like_TPR"/>
</dbReference>
<dbReference type="Proteomes" id="UP000825729">
    <property type="component" value="Unassembled WGS sequence"/>
</dbReference>